<dbReference type="FunFam" id="3.40.50.2300:FF:000113">
    <property type="entry name" value="Low molecular weight protein-tyrosine-phosphatase"/>
    <property type="match status" value="1"/>
</dbReference>
<name>A0A2H3L8P8_9CHLR</name>
<feature type="active site" evidence="6">
    <location>
        <position position="19"/>
    </location>
</feature>
<evidence type="ECO:0000256" key="2">
    <source>
        <dbReference type="ARBA" id="ARBA00013064"/>
    </source>
</evidence>
<dbReference type="PANTHER" id="PTHR11717">
    <property type="entry name" value="LOW MOLECULAR WEIGHT PROTEIN TYROSINE PHOSPHATASE"/>
    <property type="match status" value="1"/>
</dbReference>
<gene>
    <name evidence="8" type="ORF">A9Q02_01655</name>
</gene>
<feature type="active site" description="Proton donor" evidence="6">
    <location>
        <position position="132"/>
    </location>
</feature>
<dbReference type="GO" id="GO:0004725">
    <property type="term" value="F:protein tyrosine phosphatase activity"/>
    <property type="evidence" value="ECO:0007669"/>
    <property type="project" value="UniProtKB-EC"/>
</dbReference>
<proteinExistence type="inferred from homology"/>
<dbReference type="SUPFAM" id="SSF52788">
    <property type="entry name" value="Phosphotyrosine protein phosphatases I"/>
    <property type="match status" value="1"/>
</dbReference>
<evidence type="ECO:0000256" key="3">
    <source>
        <dbReference type="ARBA" id="ARBA00022801"/>
    </source>
</evidence>
<feature type="active site" description="Nucleophile" evidence="6">
    <location>
        <position position="13"/>
    </location>
</feature>
<feature type="domain" description="Phosphotyrosine protein phosphatase I" evidence="7">
    <location>
        <begin position="7"/>
        <end position="156"/>
    </location>
</feature>
<dbReference type="InterPro" id="IPR017867">
    <property type="entry name" value="Tyr_phospatase_low_mol_wt"/>
</dbReference>
<evidence type="ECO:0000256" key="4">
    <source>
        <dbReference type="ARBA" id="ARBA00022912"/>
    </source>
</evidence>
<dbReference type="SMART" id="SM00226">
    <property type="entry name" value="LMWPc"/>
    <property type="match status" value="1"/>
</dbReference>
<keyword evidence="9" id="KW-1185">Reference proteome</keyword>
<protein>
    <recommendedName>
        <fullName evidence="2">protein-tyrosine-phosphatase</fullName>
        <ecNumber evidence="2">3.1.3.48</ecNumber>
    </recommendedName>
</protein>
<evidence type="ECO:0000256" key="6">
    <source>
        <dbReference type="PIRSR" id="PIRSR617867-1"/>
    </source>
</evidence>
<dbReference type="OrthoDB" id="9784339at2"/>
<comment type="similarity">
    <text evidence="1">Belongs to the low molecular weight phosphotyrosine protein phosphatase family.</text>
</comment>
<keyword evidence="4" id="KW-0904">Protein phosphatase</keyword>
<evidence type="ECO:0000256" key="5">
    <source>
        <dbReference type="ARBA" id="ARBA00051722"/>
    </source>
</evidence>
<keyword evidence="3" id="KW-0378">Hydrolase</keyword>
<evidence type="ECO:0000313" key="8">
    <source>
        <dbReference type="EMBL" id="PDV98676.1"/>
    </source>
</evidence>
<dbReference type="Gene3D" id="3.40.50.2300">
    <property type="match status" value="1"/>
</dbReference>
<comment type="caution">
    <text evidence="8">The sequence shown here is derived from an EMBL/GenBank/DDBJ whole genome shotgun (WGS) entry which is preliminary data.</text>
</comment>
<evidence type="ECO:0000313" key="9">
    <source>
        <dbReference type="Proteomes" id="UP000220922"/>
    </source>
</evidence>
<comment type="catalytic activity">
    <reaction evidence="5">
        <text>O-phospho-L-tyrosyl-[protein] + H2O = L-tyrosyl-[protein] + phosphate</text>
        <dbReference type="Rhea" id="RHEA:10684"/>
        <dbReference type="Rhea" id="RHEA-COMP:10136"/>
        <dbReference type="Rhea" id="RHEA-COMP:20101"/>
        <dbReference type="ChEBI" id="CHEBI:15377"/>
        <dbReference type="ChEBI" id="CHEBI:43474"/>
        <dbReference type="ChEBI" id="CHEBI:46858"/>
        <dbReference type="ChEBI" id="CHEBI:61978"/>
        <dbReference type="EC" id="3.1.3.48"/>
    </reaction>
</comment>
<evidence type="ECO:0000259" key="7">
    <source>
        <dbReference type="SMART" id="SM00226"/>
    </source>
</evidence>
<dbReference type="InterPro" id="IPR036196">
    <property type="entry name" value="Ptyr_pPase_sf"/>
</dbReference>
<organism evidence="8 9">
    <name type="scientific">Candidatus Chloroploca asiatica</name>
    <dbReference type="NCBI Taxonomy" id="1506545"/>
    <lineage>
        <taxon>Bacteria</taxon>
        <taxon>Bacillati</taxon>
        <taxon>Chloroflexota</taxon>
        <taxon>Chloroflexia</taxon>
        <taxon>Chloroflexales</taxon>
        <taxon>Chloroflexineae</taxon>
        <taxon>Oscillochloridaceae</taxon>
        <taxon>Candidatus Chloroploca</taxon>
    </lineage>
</organism>
<dbReference type="Pfam" id="PF01451">
    <property type="entry name" value="LMWPc"/>
    <property type="match status" value="1"/>
</dbReference>
<dbReference type="CDD" id="cd16343">
    <property type="entry name" value="LMWPTP"/>
    <property type="match status" value="1"/>
</dbReference>
<dbReference type="InterPro" id="IPR023485">
    <property type="entry name" value="Ptyr_pPase"/>
</dbReference>
<dbReference type="EMBL" id="LYXE01000090">
    <property type="protein sequence ID" value="PDV98676.1"/>
    <property type="molecule type" value="Genomic_DNA"/>
</dbReference>
<dbReference type="Proteomes" id="UP000220922">
    <property type="component" value="Unassembled WGS sequence"/>
</dbReference>
<dbReference type="PRINTS" id="PR00719">
    <property type="entry name" value="LMWPTPASE"/>
</dbReference>
<sequence>MSSEQPVRVLFVCMGNICRSPMAEALFRHLVLEAGLEDAFVIDSAGTGGWHAGEAPHYATSAVLKRHGIDVGDQRARRLKNEDSTTFDYIVAMDRENIATITQSQPAARERTRLLLDYVTDSPDISGGEVPDPYYSGAFEHVYELVEKGCRALLVHIRAERGF</sequence>
<evidence type="ECO:0000256" key="1">
    <source>
        <dbReference type="ARBA" id="ARBA00011063"/>
    </source>
</evidence>
<dbReference type="InterPro" id="IPR050438">
    <property type="entry name" value="LMW_PTPase"/>
</dbReference>
<reference evidence="8 9" key="1">
    <citation type="submission" date="2016-05" db="EMBL/GenBank/DDBJ databases">
        <authorList>
            <person name="Lavstsen T."/>
            <person name="Jespersen J.S."/>
        </authorList>
    </citation>
    <scope>NUCLEOTIDE SEQUENCE [LARGE SCALE GENOMIC DNA]</scope>
    <source>
        <strain evidence="8 9">B7-9</strain>
    </source>
</reference>
<accession>A0A2H3L8P8</accession>
<dbReference type="PANTHER" id="PTHR11717:SF7">
    <property type="entry name" value="LOW MOLECULAR WEIGHT PHOSPHOTYROSINE PROTEIN PHOSPHATASE"/>
    <property type="match status" value="1"/>
</dbReference>
<dbReference type="RefSeq" id="WP_097653040.1">
    <property type="nucleotide sequence ID" value="NZ_LYXE01000090.1"/>
</dbReference>
<dbReference type="AlphaFoldDB" id="A0A2H3L8P8"/>
<dbReference type="EC" id="3.1.3.48" evidence="2"/>